<reference evidence="2 3" key="1">
    <citation type="submission" date="2019-01" db="EMBL/GenBank/DDBJ databases">
        <title>Still something new to discover - new insights into E. coli phage diversity and taxonomy.</title>
        <authorList>
            <person name="Korf I.H.E."/>
            <person name="Adriaennsens E."/>
            <person name="Dreiseikelmann B."/>
            <person name="Kropinski A."/>
            <person name="Nimtz M."/>
            <person name="Meier-Kolthoff J.P."/>
            <person name="Rohde M."/>
            <person name="van Raaij M."/>
            <person name="Wittmann J."/>
        </authorList>
    </citation>
    <scope>NUCLEOTIDE SEQUENCE [LARGE SCALE GENOMIC DNA]</scope>
</reference>
<dbReference type="EMBL" id="MK373777">
    <property type="protein sequence ID" value="QBQ77403.1"/>
    <property type="molecule type" value="Genomic_DNA"/>
</dbReference>
<keyword evidence="1" id="KW-1133">Transmembrane helix</keyword>
<proteinExistence type="predicted"/>
<feature type="transmembrane region" description="Helical" evidence="1">
    <location>
        <begin position="9"/>
        <end position="31"/>
    </location>
</feature>
<keyword evidence="1" id="KW-0472">Membrane</keyword>
<evidence type="ECO:0000313" key="2">
    <source>
        <dbReference type="EMBL" id="QBQ77403.1"/>
    </source>
</evidence>
<dbReference type="Proteomes" id="UP000307322">
    <property type="component" value="Segment"/>
</dbReference>
<evidence type="ECO:0000313" key="3">
    <source>
        <dbReference type="Proteomes" id="UP000307322"/>
    </source>
</evidence>
<sequence>MDKEARRFAFWGTICVVALLGIVYAIIHAAAA</sequence>
<name>A0A482MVS4_9CAUD</name>
<keyword evidence="1" id="KW-0812">Transmembrane</keyword>
<keyword evidence="3" id="KW-1185">Reference proteome</keyword>
<accession>A0A482MVS4</accession>
<evidence type="ECO:0000256" key="1">
    <source>
        <dbReference type="SAM" id="Phobius"/>
    </source>
</evidence>
<gene>
    <name evidence="2" type="ORF">WFC_00011</name>
</gene>
<organism evidence="2 3">
    <name type="scientific">Escherichia phage vB_EcoM_WFC</name>
    <dbReference type="NCBI Taxonomy" id="2508193"/>
    <lineage>
        <taxon>Viruses</taxon>
        <taxon>Duplodnaviria</taxon>
        <taxon>Heunggongvirae</taxon>
        <taxon>Uroviricota</taxon>
        <taxon>Caudoviricetes</taxon>
        <taxon>Lindbergviridae</taxon>
        <taxon>Wifcevirus</taxon>
        <taxon>Wifcevirus WFC</taxon>
    </lineage>
</organism>
<protein>
    <submittedName>
        <fullName evidence="2">Uncharacterized protein</fullName>
    </submittedName>
</protein>